<dbReference type="InterPro" id="IPR050051">
    <property type="entry name" value="EccE_dom"/>
</dbReference>
<comment type="caution">
    <text evidence="9">The sequence shown here is derived from an EMBL/GenBank/DDBJ whole genome shotgun (WGS) entry which is preliminary data.</text>
</comment>
<accession>A0A7K0DGM5</accession>
<dbReference type="Proteomes" id="UP000431401">
    <property type="component" value="Unassembled WGS sequence"/>
</dbReference>
<evidence type="ECO:0000256" key="7">
    <source>
        <dbReference type="SAM" id="Phobius"/>
    </source>
</evidence>
<keyword evidence="5 7" id="KW-1133">Transmembrane helix</keyword>
<evidence type="ECO:0000256" key="5">
    <source>
        <dbReference type="ARBA" id="ARBA00022989"/>
    </source>
</evidence>
<keyword evidence="4 7" id="KW-0812">Transmembrane</keyword>
<keyword evidence="6 7" id="KW-0472">Membrane</keyword>
<keyword evidence="10" id="KW-1185">Reference proteome</keyword>
<dbReference type="EMBL" id="WEGI01000001">
    <property type="protein sequence ID" value="MQY24966.1"/>
    <property type="molecule type" value="Genomic_DNA"/>
</dbReference>
<dbReference type="RefSeq" id="WP_153338811.1">
    <property type="nucleotide sequence ID" value="NZ_WEGI01000001.1"/>
</dbReference>
<evidence type="ECO:0000313" key="9">
    <source>
        <dbReference type="EMBL" id="MQY24966.1"/>
    </source>
</evidence>
<keyword evidence="3" id="KW-1003">Cell membrane</keyword>
<feature type="transmembrane region" description="Helical" evidence="7">
    <location>
        <begin position="44"/>
        <end position="62"/>
    </location>
</feature>
<evidence type="ECO:0000256" key="4">
    <source>
        <dbReference type="ARBA" id="ARBA00022692"/>
    </source>
</evidence>
<proteinExistence type="inferred from homology"/>
<evidence type="ECO:0000256" key="1">
    <source>
        <dbReference type="ARBA" id="ARBA00004236"/>
    </source>
</evidence>
<name>A0A7K0DGM5_9NOCA</name>
<evidence type="ECO:0000313" key="10">
    <source>
        <dbReference type="Proteomes" id="UP000431401"/>
    </source>
</evidence>
<comment type="similarity">
    <text evidence="2">Belongs to the EccE family.</text>
</comment>
<dbReference type="NCBIfam" id="TIGR03923">
    <property type="entry name" value="T7SS_EccE"/>
    <property type="match status" value="1"/>
</dbReference>
<dbReference type="AlphaFoldDB" id="A0A7K0DGM5"/>
<dbReference type="GO" id="GO:0005886">
    <property type="term" value="C:plasma membrane"/>
    <property type="evidence" value="ECO:0007669"/>
    <property type="project" value="UniProtKB-SubCell"/>
</dbReference>
<evidence type="ECO:0000256" key="6">
    <source>
        <dbReference type="ARBA" id="ARBA00023136"/>
    </source>
</evidence>
<evidence type="ECO:0000256" key="2">
    <source>
        <dbReference type="ARBA" id="ARBA00007759"/>
    </source>
</evidence>
<protein>
    <recommendedName>
        <fullName evidence="8">Type VII secretion system protein EccE domain-containing protein</fullName>
    </recommendedName>
</protein>
<dbReference type="InterPro" id="IPR021368">
    <property type="entry name" value="T7SS_EccE"/>
</dbReference>
<organism evidence="9 10">
    <name type="scientific">Nocardia aurantia</name>
    <dbReference type="NCBI Taxonomy" id="2585199"/>
    <lineage>
        <taxon>Bacteria</taxon>
        <taxon>Bacillati</taxon>
        <taxon>Actinomycetota</taxon>
        <taxon>Actinomycetes</taxon>
        <taxon>Mycobacteriales</taxon>
        <taxon>Nocardiaceae</taxon>
        <taxon>Nocardia</taxon>
    </lineage>
</organism>
<dbReference type="Pfam" id="PF11203">
    <property type="entry name" value="EccE"/>
    <property type="match status" value="1"/>
</dbReference>
<gene>
    <name evidence="9" type="ORF">NRB56_05200</name>
</gene>
<sequence>MVDQLTSGDRSVFHRLPLSVLLPAAAAGTTVGTIMIAAHVMLPAAIATGVAVMLLGTVRFRGRNIWRIVGMRCALRWRKMRGNARAATSEPFDVPVPEATGAVYGMRWDGGALVTVLQVEPPGVAATLLAPTEIRTPDEVPLAEVAQCLSQFDIRLAAVDVIALGVRSRGTHDAIRMYERMLGPLPAIATRTVWLALRFDPLDNAEAIGNRGGGTEGTVRTALVATRRVANRLARHGVRSRVLTAAEISEADAAALYGGAPEQWREEWDSLRGTDIEMTGYAVRPDRLNSEVLAGIWAVPGLSTMVRLRVAPAAARPGVRQPDKRFAVTALVRHDTLGADSGAARKALTALGLRPLTGVQRQVLLGGEQHPDAAHGSATTLRRLAVPAGGCGQVIGATADGFGVAVPVFGPKVRRVEVVGSLRLAQQTTLRATAIGARVIVHSNRPEAWEHMVGLVGVPEALSVSSPGGGAQHTAAATLIVYDGVASAGQVSEATVMHVREPGELTAVILGADVILVESEDDPDEVHVRTGSGEWTVRVVSIPDELRYLGGADPAAERPMQTV</sequence>
<dbReference type="OrthoDB" id="4152590at2"/>
<comment type="subcellular location">
    <subcellularLocation>
        <location evidence="1">Cell membrane</location>
    </subcellularLocation>
</comment>
<feature type="domain" description="Type VII secretion system protein EccE" evidence="8">
    <location>
        <begin position="187"/>
        <end position="283"/>
    </location>
</feature>
<evidence type="ECO:0000259" key="8">
    <source>
        <dbReference type="Pfam" id="PF11203"/>
    </source>
</evidence>
<reference evidence="9 10" key="1">
    <citation type="submission" date="2019-10" db="EMBL/GenBank/DDBJ databases">
        <title>Nocardia macrotermitis sp. nov. and Nocardia aurantia sp. nov., isolated from the gut of fungus growing-termite Macrotermes natalensis.</title>
        <authorList>
            <person name="Benndorf R."/>
            <person name="Schwitalla J."/>
            <person name="Martin K."/>
            <person name="De Beer W."/>
            <person name="Kaster A.-K."/>
            <person name="Vollmers J."/>
            <person name="Poulsen M."/>
            <person name="Beemelmanns C."/>
        </authorList>
    </citation>
    <scope>NUCLEOTIDE SEQUENCE [LARGE SCALE GENOMIC DNA]</scope>
    <source>
        <strain evidence="9 10">RB56</strain>
    </source>
</reference>
<evidence type="ECO:0000256" key="3">
    <source>
        <dbReference type="ARBA" id="ARBA00022475"/>
    </source>
</evidence>